<dbReference type="GO" id="GO:0008168">
    <property type="term" value="F:methyltransferase activity"/>
    <property type="evidence" value="ECO:0007669"/>
    <property type="project" value="UniProtKB-KW"/>
</dbReference>
<feature type="domain" description="AB hydrolase-1" evidence="1">
    <location>
        <begin position="50"/>
        <end position="273"/>
    </location>
</feature>
<keyword evidence="2" id="KW-0489">Methyltransferase</keyword>
<proteinExistence type="predicted"/>
<dbReference type="InterPro" id="IPR000073">
    <property type="entry name" value="AB_hydrolase_1"/>
</dbReference>
<dbReference type="PANTHER" id="PTHR43798:SF33">
    <property type="entry name" value="HYDROLASE, PUTATIVE (AFU_ORTHOLOGUE AFUA_2G14860)-RELATED"/>
    <property type="match status" value="1"/>
</dbReference>
<dbReference type="PANTHER" id="PTHR43798">
    <property type="entry name" value="MONOACYLGLYCEROL LIPASE"/>
    <property type="match status" value="1"/>
</dbReference>
<dbReference type="Gene3D" id="3.40.50.1820">
    <property type="entry name" value="alpha/beta hydrolase"/>
    <property type="match status" value="1"/>
</dbReference>
<dbReference type="InterPro" id="IPR029058">
    <property type="entry name" value="AB_hydrolase_fold"/>
</dbReference>
<evidence type="ECO:0000259" key="1">
    <source>
        <dbReference type="Pfam" id="PF00561"/>
    </source>
</evidence>
<dbReference type="PRINTS" id="PR00111">
    <property type="entry name" value="ABHYDROLASE"/>
</dbReference>
<dbReference type="AlphaFoldDB" id="A0A0U3UVG4"/>
<accession>A0A0U3UVG4</accession>
<protein>
    <submittedName>
        <fullName evidence="2">Type 11 methyltransferase</fullName>
    </submittedName>
</protein>
<keyword evidence="2" id="KW-0808">Transferase</keyword>
<organism evidence="2">
    <name type="scientific">uncultured bacterium 14</name>
    <dbReference type="NCBI Taxonomy" id="1748267"/>
    <lineage>
        <taxon>Bacteria</taxon>
        <taxon>environmental samples</taxon>
    </lineage>
</organism>
<dbReference type="SUPFAM" id="SSF53474">
    <property type="entry name" value="alpha/beta-Hydrolases"/>
    <property type="match status" value="1"/>
</dbReference>
<sequence>MQTVHASSTPPRQQAHQAARAQLIATLPVAERHLRLAGIPTAVLEGGEGPPMVLLHGPASHAAHWMHVIPGLVASRRVIAPDLPGHGASEAGEQPLDADRMLDWLGEVIEHTCDSPPTVVGQTLGGAIAARFASRHPGRVRHLVLVDTFGLTPFAPPPDFALAVNAFLAQPTQDTHERLWRQCAFDLDTIRQRMGPHWDPFVASNLERARSPRAEAALHALMECFALPAIAPDELQRITTPVTLVWGRHDRATPLAAATAASTRFGWPLHVIDDCSVDAHMEQPQALLRVLLEVQP</sequence>
<dbReference type="GO" id="GO:0016020">
    <property type="term" value="C:membrane"/>
    <property type="evidence" value="ECO:0007669"/>
    <property type="project" value="TreeGrafter"/>
</dbReference>
<dbReference type="Pfam" id="PF00561">
    <property type="entry name" value="Abhydrolase_1"/>
    <property type="match status" value="1"/>
</dbReference>
<evidence type="ECO:0000313" key="2">
    <source>
        <dbReference type="EMBL" id="ALV86404.1"/>
    </source>
</evidence>
<dbReference type="InterPro" id="IPR050266">
    <property type="entry name" value="AB_hydrolase_sf"/>
</dbReference>
<reference evidence="2" key="1">
    <citation type="submission" date="2015-10" db="EMBL/GenBank/DDBJ databases">
        <title>Biosynthesis of SCL-MCL polyhydroxyalkanoates by metagenomic clones in Pseudomonas putida.</title>
        <authorList>
            <person name="Cheng J."/>
            <person name="Charles T.C."/>
        </authorList>
    </citation>
    <scope>NUCLEOTIDE SEQUENCE</scope>
</reference>
<dbReference type="EMBL" id="KT944262">
    <property type="protein sequence ID" value="ALV86404.1"/>
    <property type="molecule type" value="Genomic_DNA"/>
</dbReference>
<name>A0A0U3UVG4_9BACT</name>
<dbReference type="GO" id="GO:0032259">
    <property type="term" value="P:methylation"/>
    <property type="evidence" value="ECO:0007669"/>
    <property type="project" value="UniProtKB-KW"/>
</dbReference>